<dbReference type="Proteomes" id="UP000326759">
    <property type="component" value="Unassembled WGS sequence"/>
</dbReference>
<proteinExistence type="predicted"/>
<dbReference type="PANTHER" id="PTHR13304:SF0">
    <property type="entry name" value="GLYCOSYLPHOSPHATIDYLINOSITOL ANCHOR ATTACHMENT 1 PROTEIN"/>
    <property type="match status" value="1"/>
</dbReference>
<gene>
    <name evidence="2" type="primary">Gpaa1</name>
    <name evidence="2" type="ORF">Anas_09684</name>
</gene>
<protein>
    <submittedName>
        <fullName evidence="2">Glycosylphosphatidylinositol anchor attachment 1 protein</fullName>
    </submittedName>
</protein>
<name>A0A5N5TGF9_9CRUS</name>
<evidence type="ECO:0000313" key="2">
    <source>
        <dbReference type="EMBL" id="KAB7505269.1"/>
    </source>
</evidence>
<dbReference type="OrthoDB" id="445301at2759"/>
<dbReference type="InterPro" id="IPR007246">
    <property type="entry name" value="Gaa1"/>
</dbReference>
<evidence type="ECO:0000313" key="3">
    <source>
        <dbReference type="Proteomes" id="UP000326759"/>
    </source>
</evidence>
<feature type="transmembrane region" description="Helical" evidence="1">
    <location>
        <begin position="305"/>
        <end position="325"/>
    </location>
</feature>
<keyword evidence="3" id="KW-1185">Reference proteome</keyword>
<sequence>MEEYMPAAVNLEIGSSLISHIDVKIEGLNGQLPNLDLVNLIHRLCHRENVHHTFKNYDDHAAPETVKGWMHQLRTLFSMVATQASGVPNGNHGLYHRFGIASVTVEGVKEHGRTRRSANLLQVGRVLEGICRSLNNLLERFHQSFFFYLLPATNRYISIGVYMPPFGCLGGSLLTIALALWYHTSCAANEQLKTMKKGEECETQLVDYSILGQSAIIVLAHALGLTLLFSIEKIPVFSQLFGLLAEDALLLSLVAYSVCLLSLPLLVNRATSLSQNSWEILKCLVVLELSVVVFAGFVYNFSLALIVTLIYAPVVMITAASRNLIKRIARALILLLVHPLVLLFLFVSFDTYLNFKDLEVDVLAKKSISATKRALMYSVVDAHVYGNWVFSLGALCLMPIWFILWFIVWHPVNNSKSKSDVKSKTS</sequence>
<feature type="transmembrane region" description="Helical" evidence="1">
    <location>
        <begin position="385"/>
        <end position="408"/>
    </location>
</feature>
<feature type="transmembrane region" description="Helical" evidence="1">
    <location>
        <begin position="280"/>
        <end position="299"/>
    </location>
</feature>
<feature type="transmembrane region" description="Helical" evidence="1">
    <location>
        <begin position="162"/>
        <end position="184"/>
    </location>
</feature>
<accession>A0A5N5TGF9</accession>
<organism evidence="2 3">
    <name type="scientific">Armadillidium nasatum</name>
    <dbReference type="NCBI Taxonomy" id="96803"/>
    <lineage>
        <taxon>Eukaryota</taxon>
        <taxon>Metazoa</taxon>
        <taxon>Ecdysozoa</taxon>
        <taxon>Arthropoda</taxon>
        <taxon>Crustacea</taxon>
        <taxon>Multicrustacea</taxon>
        <taxon>Malacostraca</taxon>
        <taxon>Eumalacostraca</taxon>
        <taxon>Peracarida</taxon>
        <taxon>Isopoda</taxon>
        <taxon>Oniscidea</taxon>
        <taxon>Crinocheta</taxon>
        <taxon>Armadillidiidae</taxon>
        <taxon>Armadillidium</taxon>
    </lineage>
</organism>
<dbReference type="Pfam" id="PF04114">
    <property type="entry name" value="Gaa1"/>
    <property type="match status" value="1"/>
</dbReference>
<dbReference type="EMBL" id="SEYY01001505">
    <property type="protein sequence ID" value="KAB7505269.1"/>
    <property type="molecule type" value="Genomic_DNA"/>
</dbReference>
<evidence type="ECO:0000256" key="1">
    <source>
        <dbReference type="SAM" id="Phobius"/>
    </source>
</evidence>
<dbReference type="AlphaFoldDB" id="A0A5N5TGF9"/>
<keyword evidence="1" id="KW-1133">Transmembrane helix</keyword>
<comment type="caution">
    <text evidence="2">The sequence shown here is derived from an EMBL/GenBank/DDBJ whole genome shotgun (WGS) entry which is preliminary data.</text>
</comment>
<reference evidence="2 3" key="1">
    <citation type="journal article" date="2019" name="PLoS Biol.">
        <title>Sex chromosomes control vertical transmission of feminizing Wolbachia symbionts in an isopod.</title>
        <authorList>
            <person name="Becking T."/>
            <person name="Chebbi M.A."/>
            <person name="Giraud I."/>
            <person name="Moumen B."/>
            <person name="Laverre T."/>
            <person name="Caubet Y."/>
            <person name="Peccoud J."/>
            <person name="Gilbert C."/>
            <person name="Cordaux R."/>
        </authorList>
    </citation>
    <scope>NUCLEOTIDE SEQUENCE [LARGE SCALE GENOMIC DNA]</scope>
    <source>
        <strain evidence="2">ANa2</strain>
        <tissue evidence="2">Whole body excluding digestive tract and cuticle</tissue>
    </source>
</reference>
<feature type="transmembrane region" description="Helical" evidence="1">
    <location>
        <begin position="205"/>
        <end position="229"/>
    </location>
</feature>
<keyword evidence="1" id="KW-0472">Membrane</keyword>
<feature type="transmembrane region" description="Helical" evidence="1">
    <location>
        <begin position="332"/>
        <end position="349"/>
    </location>
</feature>
<keyword evidence="1" id="KW-0812">Transmembrane</keyword>
<dbReference type="PANTHER" id="PTHR13304">
    <property type="entry name" value="GLYCOSYLPHOSPHATIDYLINOSITOL ANCHOR ATTACHMENT 1 PROTEIN"/>
    <property type="match status" value="1"/>
</dbReference>
<feature type="transmembrane region" description="Helical" evidence="1">
    <location>
        <begin position="249"/>
        <end position="268"/>
    </location>
</feature>
<dbReference type="GO" id="GO:0016255">
    <property type="term" value="P:attachment of GPI anchor to protein"/>
    <property type="evidence" value="ECO:0007669"/>
    <property type="project" value="TreeGrafter"/>
</dbReference>
<dbReference type="GO" id="GO:0042765">
    <property type="term" value="C:GPI-anchor transamidase complex"/>
    <property type="evidence" value="ECO:0007669"/>
    <property type="project" value="InterPro"/>
</dbReference>